<dbReference type="GO" id="GO:0005576">
    <property type="term" value="C:extracellular region"/>
    <property type="evidence" value="ECO:0007669"/>
    <property type="project" value="TreeGrafter"/>
</dbReference>
<evidence type="ECO:0000256" key="3">
    <source>
        <dbReference type="ARBA" id="ARBA00022475"/>
    </source>
</evidence>
<keyword evidence="13" id="KW-1133">Transmembrane helix</keyword>
<feature type="transmembrane region" description="Helical" evidence="13">
    <location>
        <begin position="432"/>
        <end position="454"/>
    </location>
</feature>
<keyword evidence="13" id="KW-0812">Transmembrane</keyword>
<keyword evidence="7 12" id="KW-0472">Membrane</keyword>
<accession>A0A443ST54</accession>
<dbReference type="PANTHER" id="PTHR10822:SF29">
    <property type="entry name" value="DIVISION ABNORMALLY DELAYED PROTEIN"/>
    <property type="match status" value="1"/>
</dbReference>
<evidence type="ECO:0000256" key="6">
    <source>
        <dbReference type="ARBA" id="ARBA00022974"/>
    </source>
</evidence>
<dbReference type="Proteomes" id="UP000288716">
    <property type="component" value="Unassembled WGS sequence"/>
</dbReference>
<name>A0A443ST54_9ACAR</name>
<evidence type="ECO:0000256" key="13">
    <source>
        <dbReference type="SAM" id="Phobius"/>
    </source>
</evidence>
<evidence type="ECO:0000256" key="5">
    <source>
        <dbReference type="ARBA" id="ARBA00022729"/>
    </source>
</evidence>
<dbReference type="Pfam" id="PF01153">
    <property type="entry name" value="Glypican"/>
    <property type="match status" value="1"/>
</dbReference>
<keyword evidence="10 12" id="KW-0449">Lipoprotein</keyword>
<dbReference type="GO" id="GO:0009986">
    <property type="term" value="C:cell surface"/>
    <property type="evidence" value="ECO:0007669"/>
    <property type="project" value="TreeGrafter"/>
</dbReference>
<keyword evidence="15" id="KW-1185">Reference proteome</keyword>
<dbReference type="GO" id="GO:0090263">
    <property type="term" value="P:positive regulation of canonical Wnt signaling pathway"/>
    <property type="evidence" value="ECO:0007669"/>
    <property type="project" value="TreeGrafter"/>
</dbReference>
<reference evidence="14 15" key="1">
    <citation type="journal article" date="2018" name="Gigascience">
        <title>Genomes of trombidid mites reveal novel predicted allergens and laterally-transferred genes associated with secondary metabolism.</title>
        <authorList>
            <person name="Dong X."/>
            <person name="Chaisiri K."/>
            <person name="Xia D."/>
            <person name="Armstrong S.D."/>
            <person name="Fang Y."/>
            <person name="Donnelly M.J."/>
            <person name="Kadowaki T."/>
            <person name="McGarry J.W."/>
            <person name="Darby A.C."/>
            <person name="Makepeace B.L."/>
        </authorList>
    </citation>
    <scope>NUCLEOTIDE SEQUENCE [LARGE SCALE GENOMIC DNA]</scope>
    <source>
        <strain evidence="14">UoL-UT</strain>
    </source>
</reference>
<evidence type="ECO:0000256" key="12">
    <source>
        <dbReference type="RuleBase" id="RU003519"/>
    </source>
</evidence>
<protein>
    <submittedName>
        <fullName evidence="14">Glypican-5-like protein</fullName>
    </submittedName>
</protein>
<dbReference type="EMBL" id="NCKV01000403">
    <property type="protein sequence ID" value="RWS30718.1"/>
    <property type="molecule type" value="Genomic_DNA"/>
</dbReference>
<keyword evidence="6 12" id="KW-0654">Proteoglycan</keyword>
<evidence type="ECO:0000256" key="7">
    <source>
        <dbReference type="ARBA" id="ARBA00023136"/>
    </source>
</evidence>
<sequence length="457" mass="52058">MNNTLLMFKDVDKDMINETRALFTSLVEFVNDNEQEYSLKPKVHRYFRKLFPRFYINYIIDSQTINTDKQQLQSCIQSNSASINPLISAISGPLEETLIQTVIDVKYVISSVSLCIDVMNVVNSYQVSEKCSQEFTKLFYCKYCKGIVDVKPCFGLCMNTARQCISPLSDLDLKWIQFISTLKAFIHQFVVKNNIELLNAVVYKWMFKIFDSINEVNAKVRGVCSVHLRRKISTKGLLTLTLTPTNRRINYQQILLKQLNDFSEKVLQTKDFFNQMSDVWCKRSSSDDVSSESTMSLCWNGTNIENYSSLTSLEIESHPRTDIKFNVSNEVNAKIAELKLKLDNQIKTLLIVNEREEPLWPTDDEELADDYSGGSGFLIDSYPGLYDDEEASGEEFDDSTVRSDDDDDIIFANPDDNSTSNGTLTEDQFKGGAALCFVSPTLLYSLLVLILITFTSS</sequence>
<comment type="function">
    <text evidence="12">Cell surface proteoglycan.</text>
</comment>
<dbReference type="STRING" id="299467.A0A443ST54"/>
<feature type="non-terminal residue" evidence="14">
    <location>
        <position position="457"/>
    </location>
</feature>
<evidence type="ECO:0000313" key="14">
    <source>
        <dbReference type="EMBL" id="RWS30718.1"/>
    </source>
</evidence>
<keyword evidence="5" id="KW-0732">Signal</keyword>
<organism evidence="14 15">
    <name type="scientific">Leptotrombidium deliense</name>
    <dbReference type="NCBI Taxonomy" id="299467"/>
    <lineage>
        <taxon>Eukaryota</taxon>
        <taxon>Metazoa</taxon>
        <taxon>Ecdysozoa</taxon>
        <taxon>Arthropoda</taxon>
        <taxon>Chelicerata</taxon>
        <taxon>Arachnida</taxon>
        <taxon>Acari</taxon>
        <taxon>Acariformes</taxon>
        <taxon>Trombidiformes</taxon>
        <taxon>Prostigmata</taxon>
        <taxon>Anystina</taxon>
        <taxon>Parasitengona</taxon>
        <taxon>Trombiculoidea</taxon>
        <taxon>Trombiculidae</taxon>
        <taxon>Leptotrombidium</taxon>
    </lineage>
</organism>
<evidence type="ECO:0000256" key="11">
    <source>
        <dbReference type="RuleBase" id="RU003518"/>
    </source>
</evidence>
<evidence type="ECO:0000256" key="4">
    <source>
        <dbReference type="ARBA" id="ARBA00022622"/>
    </source>
</evidence>
<keyword evidence="9 12" id="KW-0357">Heparan sulfate</keyword>
<dbReference type="GO" id="GO:0098552">
    <property type="term" value="C:side of membrane"/>
    <property type="evidence" value="ECO:0007669"/>
    <property type="project" value="UniProtKB-KW"/>
</dbReference>
<evidence type="ECO:0000256" key="9">
    <source>
        <dbReference type="ARBA" id="ARBA00023207"/>
    </source>
</evidence>
<evidence type="ECO:0000256" key="10">
    <source>
        <dbReference type="ARBA" id="ARBA00023288"/>
    </source>
</evidence>
<gene>
    <name evidence="14" type="ORF">B4U80_03651</name>
</gene>
<dbReference type="GO" id="GO:0005886">
    <property type="term" value="C:plasma membrane"/>
    <property type="evidence" value="ECO:0007669"/>
    <property type="project" value="UniProtKB-SubCell"/>
</dbReference>
<comment type="caution">
    <text evidence="14">The sequence shown here is derived from an EMBL/GenBank/DDBJ whole genome shotgun (WGS) entry which is preliminary data.</text>
</comment>
<evidence type="ECO:0000313" key="15">
    <source>
        <dbReference type="Proteomes" id="UP000288716"/>
    </source>
</evidence>
<dbReference type="GO" id="GO:0016477">
    <property type="term" value="P:cell migration"/>
    <property type="evidence" value="ECO:0007669"/>
    <property type="project" value="TreeGrafter"/>
</dbReference>
<comment type="similarity">
    <text evidence="2 11">Belongs to the glypican family.</text>
</comment>
<dbReference type="InterPro" id="IPR001863">
    <property type="entry name" value="Glypican"/>
</dbReference>
<keyword evidence="3" id="KW-1003">Cell membrane</keyword>
<dbReference type="OrthoDB" id="6380619at2759"/>
<evidence type="ECO:0000256" key="2">
    <source>
        <dbReference type="ARBA" id="ARBA00010260"/>
    </source>
</evidence>
<dbReference type="GO" id="GO:1905475">
    <property type="term" value="P:regulation of protein localization to membrane"/>
    <property type="evidence" value="ECO:0007669"/>
    <property type="project" value="TreeGrafter"/>
</dbReference>
<keyword evidence="8" id="KW-0325">Glycoprotein</keyword>
<comment type="subcellular location">
    <subcellularLocation>
        <location evidence="1 12">Cell membrane</location>
        <topology evidence="1 12">Lipid-anchor</topology>
        <topology evidence="1 12">GPI-anchor</topology>
    </subcellularLocation>
</comment>
<dbReference type="AlphaFoldDB" id="A0A443ST54"/>
<dbReference type="PANTHER" id="PTHR10822">
    <property type="entry name" value="GLYPICAN"/>
    <property type="match status" value="1"/>
</dbReference>
<evidence type="ECO:0000256" key="8">
    <source>
        <dbReference type="ARBA" id="ARBA00023180"/>
    </source>
</evidence>
<proteinExistence type="inferred from homology"/>
<keyword evidence="4 12" id="KW-0336">GPI-anchor</keyword>
<dbReference type="VEuPathDB" id="VectorBase:LDEU001323"/>
<evidence type="ECO:0000256" key="1">
    <source>
        <dbReference type="ARBA" id="ARBA00004609"/>
    </source>
</evidence>